<dbReference type="Proteomes" id="UP000202786">
    <property type="component" value="Segment"/>
</dbReference>
<keyword evidence="3" id="KW-1185">Reference proteome</keyword>
<evidence type="ECO:0000256" key="1">
    <source>
        <dbReference type="SAM" id="MobiDB-lite"/>
    </source>
</evidence>
<feature type="region of interest" description="Disordered" evidence="1">
    <location>
        <begin position="1"/>
        <end position="29"/>
    </location>
</feature>
<evidence type="ECO:0000313" key="3">
    <source>
        <dbReference type="Proteomes" id="UP000202786"/>
    </source>
</evidence>
<feature type="region of interest" description="Disordered" evidence="1">
    <location>
        <begin position="108"/>
        <end position="130"/>
    </location>
</feature>
<accession>R4TKZ1</accession>
<gene>
    <name evidence="2" type="primary">12</name>
    <name evidence="2" type="ORF">HGTV1_12</name>
</gene>
<reference evidence="2 3" key="1">
    <citation type="submission" date="2012-12" db="EMBL/GenBank/DDBJ databases">
        <authorList>
            <person name="Sencilo A."/>
            <person name="Jacobs-Sera D."/>
            <person name="Russell D.A."/>
            <person name="Ko C."/>
            <person name="Atanasova N."/>
            <person name="Osterlund E."/>
            <person name="Oksanen H.M."/>
            <person name="Bamford D.H."/>
            <person name="Hatfull G.F."/>
            <person name="Roine E."/>
            <person name="Hendrix R.W."/>
        </authorList>
    </citation>
    <scope>NUCLEOTIDE SEQUENCE [LARGE SCALE GENOMIC DNA]</scope>
</reference>
<dbReference type="EMBL" id="KC292026">
    <property type="protein sequence ID" value="AGM11342.1"/>
    <property type="molecule type" value="Genomic_DNA"/>
</dbReference>
<proteinExistence type="predicted"/>
<organism evidence="2 3">
    <name type="scientific">Halogranum tailed virus 1</name>
    <dbReference type="NCBI Taxonomy" id="1273749"/>
    <lineage>
        <taxon>Viruses</taxon>
        <taxon>Duplodnaviria</taxon>
        <taxon>Heunggongvirae</taxon>
        <taxon>Uroviricota</taxon>
        <taxon>Caudoviricetes</taxon>
        <taxon>Thumleimavirales</taxon>
        <taxon>Halomagnusviridae</taxon>
        <taxon>Hagravirus</taxon>
        <taxon>Hagravirus capitaneum</taxon>
        <taxon>Hagravirus HGTV1</taxon>
    </lineage>
</organism>
<dbReference type="RefSeq" id="YP_008059220.1">
    <property type="nucleotide sequence ID" value="NC_021328.1"/>
</dbReference>
<dbReference type="KEGG" id="vg:16194155"/>
<protein>
    <submittedName>
        <fullName evidence="2">Uncharacterized protein</fullName>
    </submittedName>
</protein>
<dbReference type="GeneID" id="16194155"/>
<evidence type="ECO:0000313" key="2">
    <source>
        <dbReference type="EMBL" id="AGM11342.1"/>
    </source>
</evidence>
<sequence length="156" mass="15719">MAGVQDTLPGAEVRRNGDTVGLPHGESDGTLLSNATVQPGDAVAYDGTSISKATEGDVVVGILVNYEVYGASHQGEKIKGDVDANVAVGGSYKGKVSGEVTAGMALGSIDNTNGTDPNDGELGDASLANSNSDGLSARAVEVYTDGDGQDWAEVVF</sequence>
<name>R4TKZ1_9CAUD</name>